<dbReference type="Gene3D" id="1.20.1280.50">
    <property type="match status" value="1"/>
</dbReference>
<sequence>MERFDELFSLYHSFPLCDNPHILGKRNRDPPSSQIRLHTRKFDGNDPPGLYNIDEYFEFYATPPDERMRLMGLLMEGEASKWFRWMRNTVLLPVVASVSVAASTPPPPWIELPSDVTANILQRLGAEGILTSAQQVCTAWWKVSKDPSLWRVIDFSNPRQGLFNDRYDAMCRRAVYRSQGQLVDLTIQYFGDDALMDYIADRAISLGNWHIVLALLLTYRSPNLKRLKLGTCFFISGDCAVRIVAKLLQLEELHFTIRPGLGAAHIERIGNSCPTLKSFSFNGFQSKLQRCEHNSINDRLFRNLHVGAISRSMPNLQHLQVFAHWMGNKGLELILDGCPRLESLDIRRCFDLDLHGDLGKRCRQQIKYLKLPTDSVSDVPWPNCDSGDPFSTSAFCFEHYEYDFYKECILYCHKHHIDPMSILQRLH</sequence>
<feature type="domain" description="F-box" evidence="1">
    <location>
        <begin position="106"/>
        <end position="153"/>
    </location>
</feature>
<dbReference type="AlphaFoldDB" id="A0A8X8WJX4"/>
<evidence type="ECO:0000313" key="3">
    <source>
        <dbReference type="Proteomes" id="UP000298416"/>
    </source>
</evidence>
<evidence type="ECO:0000313" key="2">
    <source>
        <dbReference type="EMBL" id="KAG6395719.1"/>
    </source>
</evidence>
<gene>
    <name evidence="2" type="ORF">SASPL_141843</name>
</gene>
<dbReference type="Pfam" id="PF12937">
    <property type="entry name" value="F-box-like"/>
    <property type="match status" value="1"/>
</dbReference>
<protein>
    <recommendedName>
        <fullName evidence="1">F-box domain-containing protein</fullName>
    </recommendedName>
</protein>
<dbReference type="InterPro" id="IPR032675">
    <property type="entry name" value="LRR_dom_sf"/>
</dbReference>
<dbReference type="PROSITE" id="PS50181">
    <property type="entry name" value="FBOX"/>
    <property type="match status" value="1"/>
</dbReference>
<comment type="caution">
    <text evidence="2">The sequence shown here is derived from an EMBL/GenBank/DDBJ whole genome shotgun (WGS) entry which is preliminary data.</text>
</comment>
<proteinExistence type="predicted"/>
<dbReference type="Proteomes" id="UP000298416">
    <property type="component" value="Unassembled WGS sequence"/>
</dbReference>
<dbReference type="Gene3D" id="3.80.10.10">
    <property type="entry name" value="Ribonuclease Inhibitor"/>
    <property type="match status" value="1"/>
</dbReference>
<reference evidence="2" key="2">
    <citation type="submission" date="2020-08" db="EMBL/GenBank/DDBJ databases">
        <title>Plant Genome Project.</title>
        <authorList>
            <person name="Zhang R.-G."/>
        </authorList>
    </citation>
    <scope>NUCLEOTIDE SEQUENCE</scope>
    <source>
        <strain evidence="2">Huo1</strain>
        <tissue evidence="2">Leaf</tissue>
    </source>
</reference>
<organism evidence="2">
    <name type="scientific">Salvia splendens</name>
    <name type="common">Scarlet sage</name>
    <dbReference type="NCBI Taxonomy" id="180675"/>
    <lineage>
        <taxon>Eukaryota</taxon>
        <taxon>Viridiplantae</taxon>
        <taxon>Streptophyta</taxon>
        <taxon>Embryophyta</taxon>
        <taxon>Tracheophyta</taxon>
        <taxon>Spermatophyta</taxon>
        <taxon>Magnoliopsida</taxon>
        <taxon>eudicotyledons</taxon>
        <taxon>Gunneridae</taxon>
        <taxon>Pentapetalae</taxon>
        <taxon>asterids</taxon>
        <taxon>lamiids</taxon>
        <taxon>Lamiales</taxon>
        <taxon>Lamiaceae</taxon>
        <taxon>Nepetoideae</taxon>
        <taxon>Mentheae</taxon>
        <taxon>Salviinae</taxon>
        <taxon>Salvia</taxon>
        <taxon>Salvia subgen. Calosphace</taxon>
        <taxon>core Calosphace</taxon>
    </lineage>
</organism>
<dbReference type="InterPro" id="IPR001810">
    <property type="entry name" value="F-box_dom"/>
</dbReference>
<name>A0A8X8WJX4_SALSN</name>
<reference evidence="2" key="1">
    <citation type="submission" date="2018-01" db="EMBL/GenBank/DDBJ databases">
        <authorList>
            <person name="Mao J.F."/>
        </authorList>
    </citation>
    <scope>NUCLEOTIDE SEQUENCE</scope>
    <source>
        <strain evidence="2">Huo1</strain>
        <tissue evidence="2">Leaf</tissue>
    </source>
</reference>
<keyword evidence="3" id="KW-1185">Reference proteome</keyword>
<dbReference type="SUPFAM" id="SSF81383">
    <property type="entry name" value="F-box domain"/>
    <property type="match status" value="1"/>
</dbReference>
<dbReference type="CDD" id="cd22164">
    <property type="entry name" value="F-box_AtSKIP19-like"/>
    <property type="match status" value="1"/>
</dbReference>
<dbReference type="SUPFAM" id="SSF52047">
    <property type="entry name" value="RNI-like"/>
    <property type="match status" value="1"/>
</dbReference>
<accession>A0A8X8WJX4</accession>
<dbReference type="EMBL" id="PNBA02000016">
    <property type="protein sequence ID" value="KAG6395719.1"/>
    <property type="molecule type" value="Genomic_DNA"/>
</dbReference>
<dbReference type="InterPro" id="IPR036047">
    <property type="entry name" value="F-box-like_dom_sf"/>
</dbReference>
<evidence type="ECO:0000259" key="1">
    <source>
        <dbReference type="PROSITE" id="PS50181"/>
    </source>
</evidence>
<dbReference type="PANTHER" id="PTHR38926:SF2">
    <property type="entry name" value="F-BOX_LRR-REPEAT PROTEIN 21-RELATED"/>
    <property type="match status" value="1"/>
</dbReference>
<dbReference type="PANTHER" id="PTHR38926">
    <property type="entry name" value="F-BOX DOMAIN CONTAINING PROTEIN, EXPRESSED"/>
    <property type="match status" value="1"/>
</dbReference>